<reference evidence="1 2" key="1">
    <citation type="submission" date="2024-02" db="EMBL/GenBank/DDBJ databases">
        <authorList>
            <person name="Vignale AGUSTIN F."/>
            <person name="Sosa J E."/>
            <person name="Modenutti C."/>
        </authorList>
    </citation>
    <scope>NUCLEOTIDE SEQUENCE [LARGE SCALE GENOMIC DNA]</scope>
</reference>
<dbReference type="AlphaFoldDB" id="A0ABC8TGL8"/>
<dbReference type="PANTHER" id="PTHR37254">
    <property type="entry name" value="OS01G0100500 PROTEIN"/>
    <property type="match status" value="1"/>
</dbReference>
<name>A0ABC8TGL8_9AQUA</name>
<protein>
    <submittedName>
        <fullName evidence="1">Uncharacterized protein</fullName>
    </submittedName>
</protein>
<organism evidence="1 2">
    <name type="scientific">Ilex paraguariensis</name>
    <name type="common">yerba mate</name>
    <dbReference type="NCBI Taxonomy" id="185542"/>
    <lineage>
        <taxon>Eukaryota</taxon>
        <taxon>Viridiplantae</taxon>
        <taxon>Streptophyta</taxon>
        <taxon>Embryophyta</taxon>
        <taxon>Tracheophyta</taxon>
        <taxon>Spermatophyta</taxon>
        <taxon>Magnoliopsida</taxon>
        <taxon>eudicotyledons</taxon>
        <taxon>Gunneridae</taxon>
        <taxon>Pentapetalae</taxon>
        <taxon>asterids</taxon>
        <taxon>campanulids</taxon>
        <taxon>Aquifoliales</taxon>
        <taxon>Aquifoliaceae</taxon>
        <taxon>Ilex</taxon>
    </lineage>
</organism>
<accession>A0ABC8TGL8</accession>
<comment type="caution">
    <text evidence="1">The sequence shown here is derived from an EMBL/GenBank/DDBJ whole genome shotgun (WGS) entry which is preliminary data.</text>
</comment>
<evidence type="ECO:0000313" key="1">
    <source>
        <dbReference type="EMBL" id="CAK9168393.1"/>
    </source>
</evidence>
<evidence type="ECO:0000313" key="2">
    <source>
        <dbReference type="Proteomes" id="UP001642360"/>
    </source>
</evidence>
<sequence>MTRPNSLLFTFFPKAFCEQTLASNRSPHCEYRIKKLRNEDNIMRKIRNRRKAQERWDKLRKYVRYTWGCSSVDDDYSNAIKGASCSGVMINSFHSNGSSFKQRKQKRMDDIHFIRKVNLPSEKKATPECIHNGRINHCLAKSASNLEGSLSCSTGEPVRRDQRLVISVFAIGLGSGVISSYKKLRPQASEIQYFHSCDVQVWESKNFFDAKDGKQEHTVVLHNGDVCQARASLAADDFTLPPPPSLEFKADSEIRMADLQKHLQSLYEYNVMLREKLIATQSLLHALTRRASSSAVESQTVAQ</sequence>
<dbReference type="EMBL" id="CAUOFW020005058">
    <property type="protein sequence ID" value="CAK9168393.1"/>
    <property type="molecule type" value="Genomic_DNA"/>
</dbReference>
<keyword evidence="2" id="KW-1185">Reference proteome</keyword>
<proteinExistence type="predicted"/>
<gene>
    <name evidence="1" type="ORF">ILEXP_LOCUS37785</name>
</gene>
<dbReference type="PANTHER" id="PTHR37254:SF1">
    <property type="entry name" value="OS01G0100500 PROTEIN"/>
    <property type="match status" value="1"/>
</dbReference>
<dbReference type="Proteomes" id="UP001642360">
    <property type="component" value="Unassembled WGS sequence"/>
</dbReference>